<dbReference type="AlphaFoldDB" id="A0A160VGN8"/>
<evidence type="ECO:0000259" key="1">
    <source>
        <dbReference type="Pfam" id="PF13229"/>
    </source>
</evidence>
<dbReference type="EMBL" id="FAXC01000325">
    <property type="protein sequence ID" value="CUV09920.1"/>
    <property type="molecule type" value="Genomic_DNA"/>
</dbReference>
<evidence type="ECO:0000313" key="2">
    <source>
        <dbReference type="EMBL" id="CUV09920.1"/>
    </source>
</evidence>
<accession>A0A160VGN8</accession>
<reference evidence="2" key="1">
    <citation type="submission" date="2015-10" db="EMBL/GenBank/DDBJ databases">
        <authorList>
            <person name="Gilbert D.G."/>
        </authorList>
    </citation>
    <scope>NUCLEOTIDE SEQUENCE</scope>
</reference>
<protein>
    <recommendedName>
        <fullName evidence="1">Right handed beta helix domain-containing protein</fullName>
    </recommendedName>
</protein>
<name>A0A160VGN8_9ZZZZ</name>
<dbReference type="InterPro" id="IPR011050">
    <property type="entry name" value="Pectin_lyase_fold/virulence"/>
</dbReference>
<feature type="domain" description="Right handed beta helix" evidence="1">
    <location>
        <begin position="78"/>
        <end position="205"/>
    </location>
</feature>
<gene>
    <name evidence="2" type="ORF">MGWOODY_Mmi134</name>
</gene>
<dbReference type="NCBIfam" id="TIGR03805">
    <property type="entry name" value="beta_helix_1"/>
    <property type="match status" value="1"/>
</dbReference>
<dbReference type="SMART" id="SM00710">
    <property type="entry name" value="PbH1"/>
    <property type="match status" value="4"/>
</dbReference>
<dbReference type="InterPro" id="IPR022442">
    <property type="entry name" value="SO_2930-like_dom"/>
</dbReference>
<dbReference type="InterPro" id="IPR012334">
    <property type="entry name" value="Pectin_lyas_fold"/>
</dbReference>
<dbReference type="InterPro" id="IPR039448">
    <property type="entry name" value="Beta_helix"/>
</dbReference>
<dbReference type="Pfam" id="PF13229">
    <property type="entry name" value="Beta_helix"/>
    <property type="match status" value="1"/>
</dbReference>
<proteinExistence type="predicted"/>
<organism evidence="2">
    <name type="scientific">hydrothermal vent metagenome</name>
    <dbReference type="NCBI Taxonomy" id="652676"/>
    <lineage>
        <taxon>unclassified sequences</taxon>
        <taxon>metagenomes</taxon>
        <taxon>ecological metagenomes</taxon>
    </lineage>
</organism>
<dbReference type="SUPFAM" id="SSF51126">
    <property type="entry name" value="Pectin lyase-like"/>
    <property type="match status" value="1"/>
</dbReference>
<dbReference type="InterPro" id="IPR006626">
    <property type="entry name" value="PbH1"/>
</dbReference>
<sequence length="233" mass="25469">MRYKAFIVTLLISQGLAVDTEKDLQTQFILAEPGDTITIPKGTHNIKGALSIEGKENLVIRGSGMNRSILSFAGQTEGAQGISITNSKNIILEDFSVHDTKGDAIKVQYTDGIIFRRVSAEWTGGPKESNGAYGLYPVLCQNVLIEHSVAIAASDAGIYVGQSRDIVVRYSIAVNNVAGIEIENSIDAEVYENHTYDNTGGILIFDLPDLVRKKGGEQCSWYRNRKFHRCGSL</sequence>
<dbReference type="Gene3D" id="2.160.20.10">
    <property type="entry name" value="Single-stranded right-handed beta-helix, Pectin lyase-like"/>
    <property type="match status" value="1"/>
</dbReference>